<sequence length="359" mass="40538">MPQTEAPNRILLIKLRHHGDILLATPVARTLKSRYPECEIDMLVYQETVPLLQDNPDLSLIWSIDRKLRGWRKLATQLRLLASLRRRRYQIVIHLSDQTQGALFAKLLASRHAIGFDYPKRRDSPWRRFFTELAPIAPSDSLHTVSQNLLALTPLGITPTADEQRCVMPINDTDRQTARKMLRDVGITGDFIVIHPSSRWFFKCWEDDRFAKLAEALAERGWSVVITAAPSPAEMQMATSILSQTRSDRIRSLAGKLSLNQLAAVIGESRLFIGVDSAPMHMAAALDIDTVALFGPSKVNEWHPWMTRHRLIHAASYGELIDADTVDTSTGQRYLTHIPLEPVLAAAQELLSTTRKDRS</sequence>
<evidence type="ECO:0000256" key="2">
    <source>
        <dbReference type="ARBA" id="ARBA00022679"/>
    </source>
</evidence>
<dbReference type="Pfam" id="PF01075">
    <property type="entry name" value="Glyco_transf_9"/>
    <property type="match status" value="1"/>
</dbReference>
<dbReference type="SUPFAM" id="SSF53756">
    <property type="entry name" value="UDP-Glycosyltransferase/glycogen phosphorylase"/>
    <property type="match status" value="1"/>
</dbReference>
<keyword evidence="4" id="KW-1185">Reference proteome</keyword>
<dbReference type="PANTHER" id="PTHR30160:SF1">
    <property type="entry name" value="LIPOPOLYSACCHARIDE 1,2-N-ACETYLGLUCOSAMINETRANSFERASE-RELATED"/>
    <property type="match status" value="1"/>
</dbReference>
<keyword evidence="1" id="KW-0328">Glycosyltransferase</keyword>
<proteinExistence type="predicted"/>
<dbReference type="EMBL" id="JBDQQU010000004">
    <property type="protein sequence ID" value="MEO3953680.1"/>
    <property type="molecule type" value="Genomic_DNA"/>
</dbReference>
<dbReference type="RefSeq" id="WP_166439388.1">
    <property type="nucleotide sequence ID" value="NZ_CP197095.1"/>
</dbReference>
<dbReference type="InterPro" id="IPR002201">
    <property type="entry name" value="Glyco_trans_9"/>
</dbReference>
<accession>A0ABV0H297</accession>
<dbReference type="PANTHER" id="PTHR30160">
    <property type="entry name" value="TETRAACYLDISACCHARIDE 4'-KINASE-RELATED"/>
    <property type="match status" value="1"/>
</dbReference>
<comment type="caution">
    <text evidence="3">The sequence shown here is derived from an EMBL/GenBank/DDBJ whole genome shotgun (WGS) entry which is preliminary data.</text>
</comment>
<evidence type="ECO:0000313" key="4">
    <source>
        <dbReference type="Proteomes" id="UP001438292"/>
    </source>
</evidence>
<organism evidence="3 4">
    <name type="scientific">Chromobacterium piscinae</name>
    <dbReference type="NCBI Taxonomy" id="686831"/>
    <lineage>
        <taxon>Bacteria</taxon>
        <taxon>Pseudomonadati</taxon>
        <taxon>Pseudomonadota</taxon>
        <taxon>Betaproteobacteria</taxon>
        <taxon>Neisseriales</taxon>
        <taxon>Chromobacteriaceae</taxon>
        <taxon>Chromobacterium</taxon>
    </lineage>
</organism>
<dbReference type="InterPro" id="IPR011916">
    <property type="entry name" value="LipoPS_heptosylTferase-III"/>
</dbReference>
<dbReference type="InterPro" id="IPR051199">
    <property type="entry name" value="LPS_LOS_Heptosyltrfase"/>
</dbReference>
<reference evidence="3 4" key="1">
    <citation type="submission" date="2024-05" db="EMBL/GenBank/DDBJ databases">
        <authorList>
            <person name="De Oliveira J.P."/>
            <person name="Noriler S.A."/>
            <person name="De Oliveira A.G."/>
            <person name="Sipoli D.S."/>
        </authorList>
    </citation>
    <scope>NUCLEOTIDE SEQUENCE [LARGE SCALE GENOMIC DNA]</scope>
    <source>
        <strain evidence="3 4">LABIM186</strain>
    </source>
</reference>
<dbReference type="Gene3D" id="3.40.50.2000">
    <property type="entry name" value="Glycogen Phosphorylase B"/>
    <property type="match status" value="2"/>
</dbReference>
<dbReference type="NCBIfam" id="TIGR02201">
    <property type="entry name" value="heptsyl_trn_III"/>
    <property type="match status" value="1"/>
</dbReference>
<protein>
    <submittedName>
        <fullName evidence="3">Lipopolysaccharide heptosyltransferase III</fullName>
    </submittedName>
</protein>
<dbReference type="CDD" id="cd03789">
    <property type="entry name" value="GT9_LPS_heptosyltransferase"/>
    <property type="match status" value="1"/>
</dbReference>
<dbReference type="Proteomes" id="UP001438292">
    <property type="component" value="Unassembled WGS sequence"/>
</dbReference>
<evidence type="ECO:0000313" key="3">
    <source>
        <dbReference type="EMBL" id="MEO3953680.1"/>
    </source>
</evidence>
<name>A0ABV0H297_9NEIS</name>
<gene>
    <name evidence="3" type="primary">rfaQ</name>
    <name evidence="3" type="ORF">ABH309_04365</name>
</gene>
<keyword evidence="2" id="KW-0808">Transferase</keyword>
<evidence type="ECO:0000256" key="1">
    <source>
        <dbReference type="ARBA" id="ARBA00022676"/>
    </source>
</evidence>